<sequence>MHELEERRHARALNNDLLIWCLVIKPYFPVMYKDILDELGPWMQDIPLLRPPSMTKADFAQVVVSNCRVAERQSAWEENNGEALRGLVQLVLAFKADMKPPAPKQSALDRDDEAEPSSQRTAAPHGKGDLETTLRRQSLMALASGPVPREHARAEHEKFAKYLAGCPEWQEYLAERGAAQRGV</sequence>
<proteinExistence type="predicted"/>
<name>A0A0D7AT48_9AGAR</name>
<organism evidence="2 3">
    <name type="scientific">Cylindrobasidium torrendii FP15055 ss-10</name>
    <dbReference type="NCBI Taxonomy" id="1314674"/>
    <lineage>
        <taxon>Eukaryota</taxon>
        <taxon>Fungi</taxon>
        <taxon>Dikarya</taxon>
        <taxon>Basidiomycota</taxon>
        <taxon>Agaricomycotina</taxon>
        <taxon>Agaricomycetes</taxon>
        <taxon>Agaricomycetidae</taxon>
        <taxon>Agaricales</taxon>
        <taxon>Marasmiineae</taxon>
        <taxon>Physalacriaceae</taxon>
        <taxon>Cylindrobasidium</taxon>
    </lineage>
</organism>
<keyword evidence="3" id="KW-1185">Reference proteome</keyword>
<dbReference type="Proteomes" id="UP000054007">
    <property type="component" value="Unassembled WGS sequence"/>
</dbReference>
<evidence type="ECO:0000313" key="2">
    <source>
        <dbReference type="EMBL" id="KIY61387.1"/>
    </source>
</evidence>
<evidence type="ECO:0000256" key="1">
    <source>
        <dbReference type="SAM" id="MobiDB-lite"/>
    </source>
</evidence>
<reference evidence="2 3" key="1">
    <citation type="journal article" date="2015" name="Fungal Genet. Biol.">
        <title>Evolution of novel wood decay mechanisms in Agaricales revealed by the genome sequences of Fistulina hepatica and Cylindrobasidium torrendii.</title>
        <authorList>
            <person name="Floudas D."/>
            <person name="Held B.W."/>
            <person name="Riley R."/>
            <person name="Nagy L.G."/>
            <person name="Koehler G."/>
            <person name="Ransdell A.S."/>
            <person name="Younus H."/>
            <person name="Chow J."/>
            <person name="Chiniquy J."/>
            <person name="Lipzen A."/>
            <person name="Tritt A."/>
            <person name="Sun H."/>
            <person name="Haridas S."/>
            <person name="LaButti K."/>
            <person name="Ohm R.A."/>
            <person name="Kues U."/>
            <person name="Blanchette R.A."/>
            <person name="Grigoriev I.V."/>
            <person name="Minto R.E."/>
            <person name="Hibbett D.S."/>
        </authorList>
    </citation>
    <scope>NUCLEOTIDE SEQUENCE [LARGE SCALE GENOMIC DNA]</scope>
    <source>
        <strain evidence="2 3">FP15055 ss-10</strain>
    </source>
</reference>
<dbReference type="EMBL" id="KN880957">
    <property type="protein sequence ID" value="KIY61387.1"/>
    <property type="molecule type" value="Genomic_DNA"/>
</dbReference>
<gene>
    <name evidence="2" type="ORF">CYLTODRAFT_459899</name>
</gene>
<evidence type="ECO:0000313" key="3">
    <source>
        <dbReference type="Proteomes" id="UP000054007"/>
    </source>
</evidence>
<accession>A0A0D7AT48</accession>
<feature type="region of interest" description="Disordered" evidence="1">
    <location>
        <begin position="100"/>
        <end position="131"/>
    </location>
</feature>
<protein>
    <submittedName>
        <fullName evidence="2">Uncharacterized protein</fullName>
    </submittedName>
</protein>
<dbReference type="AlphaFoldDB" id="A0A0D7AT48"/>